<dbReference type="Gene3D" id="3.90.120.10">
    <property type="entry name" value="DNA Methylase, subunit A, domain 2"/>
    <property type="match status" value="1"/>
</dbReference>
<evidence type="ECO:0000313" key="9">
    <source>
        <dbReference type="EMBL" id="RAJ98465.1"/>
    </source>
</evidence>
<protein>
    <recommendedName>
        <fullName evidence="8">Cytosine-specific methyltransferase</fullName>
        <ecNumber evidence="8">2.1.1.37</ecNumber>
    </recommendedName>
</protein>
<dbReference type="PROSITE" id="PS00094">
    <property type="entry name" value="C5_MTASE_1"/>
    <property type="match status" value="1"/>
</dbReference>
<dbReference type="EMBL" id="QLMD01000005">
    <property type="protein sequence ID" value="RAJ98465.1"/>
    <property type="molecule type" value="Genomic_DNA"/>
</dbReference>
<keyword evidence="2 6" id="KW-0808">Transferase</keyword>
<dbReference type="Gene3D" id="3.40.50.150">
    <property type="entry name" value="Vaccinia Virus protein VP39"/>
    <property type="match status" value="1"/>
</dbReference>
<dbReference type="InterPro" id="IPR018117">
    <property type="entry name" value="C5_DNA_meth_AS"/>
</dbReference>
<dbReference type="GO" id="GO:0003886">
    <property type="term" value="F:DNA (cytosine-5-)-methyltransferase activity"/>
    <property type="evidence" value="ECO:0007669"/>
    <property type="project" value="UniProtKB-EC"/>
</dbReference>
<evidence type="ECO:0000313" key="12">
    <source>
        <dbReference type="Proteomes" id="UP000287865"/>
    </source>
</evidence>
<evidence type="ECO:0000256" key="5">
    <source>
        <dbReference type="ARBA" id="ARBA00047422"/>
    </source>
</evidence>
<dbReference type="PROSITE" id="PS00095">
    <property type="entry name" value="C5_MTASE_2"/>
    <property type="match status" value="1"/>
</dbReference>
<gene>
    <name evidence="9" type="ORF">B0I24_105218</name>
    <name evidence="10" type="ORF">CWE07_06675</name>
</gene>
<name>A0A327X1N6_9GAMM</name>
<dbReference type="InterPro" id="IPR050390">
    <property type="entry name" value="C5-Methyltransferase"/>
</dbReference>
<evidence type="ECO:0000256" key="8">
    <source>
        <dbReference type="RuleBase" id="RU000417"/>
    </source>
</evidence>
<evidence type="ECO:0000313" key="11">
    <source>
        <dbReference type="Proteomes" id="UP000249203"/>
    </source>
</evidence>
<dbReference type="GO" id="GO:0044027">
    <property type="term" value="P:negative regulation of gene expression via chromosomal CpG island methylation"/>
    <property type="evidence" value="ECO:0007669"/>
    <property type="project" value="TreeGrafter"/>
</dbReference>
<dbReference type="Proteomes" id="UP000249203">
    <property type="component" value="Unassembled WGS sequence"/>
</dbReference>
<evidence type="ECO:0000256" key="7">
    <source>
        <dbReference type="RuleBase" id="RU000416"/>
    </source>
</evidence>
<dbReference type="InterPro" id="IPR029063">
    <property type="entry name" value="SAM-dependent_MTases_sf"/>
</dbReference>
<organism evidence="9 11">
    <name type="scientific">Aliidiomarina maris</name>
    <dbReference type="NCBI Taxonomy" id="531312"/>
    <lineage>
        <taxon>Bacteria</taxon>
        <taxon>Pseudomonadati</taxon>
        <taxon>Pseudomonadota</taxon>
        <taxon>Gammaproteobacteria</taxon>
        <taxon>Alteromonadales</taxon>
        <taxon>Idiomarinaceae</taxon>
        <taxon>Aliidiomarina</taxon>
    </lineage>
</organism>
<dbReference type="RefSeq" id="WP_111569296.1">
    <property type="nucleotide sequence ID" value="NZ_PIPK01000005.1"/>
</dbReference>
<comment type="similarity">
    <text evidence="6 7">Belongs to the class I-like SAM-binding methyltransferase superfamily. C5-methyltransferase family.</text>
</comment>
<dbReference type="SUPFAM" id="SSF53335">
    <property type="entry name" value="S-adenosyl-L-methionine-dependent methyltransferases"/>
    <property type="match status" value="1"/>
</dbReference>
<dbReference type="GO" id="GO:0003677">
    <property type="term" value="F:DNA binding"/>
    <property type="evidence" value="ECO:0007669"/>
    <property type="project" value="TreeGrafter"/>
</dbReference>
<feature type="active site" evidence="6">
    <location>
        <position position="160"/>
    </location>
</feature>
<keyword evidence="4" id="KW-0680">Restriction system</keyword>
<dbReference type="PROSITE" id="PS51679">
    <property type="entry name" value="SAM_MT_C5"/>
    <property type="match status" value="1"/>
</dbReference>
<dbReference type="PANTHER" id="PTHR10629">
    <property type="entry name" value="CYTOSINE-SPECIFIC METHYLTRANSFERASE"/>
    <property type="match status" value="1"/>
</dbReference>
<dbReference type="EC" id="2.1.1.37" evidence="8"/>
<dbReference type="CDD" id="cd00315">
    <property type="entry name" value="Cyt_C5_DNA_methylase"/>
    <property type="match status" value="1"/>
</dbReference>
<comment type="catalytic activity">
    <reaction evidence="5 8">
        <text>a 2'-deoxycytidine in DNA + S-adenosyl-L-methionine = a 5-methyl-2'-deoxycytidine in DNA + S-adenosyl-L-homocysteine + H(+)</text>
        <dbReference type="Rhea" id="RHEA:13681"/>
        <dbReference type="Rhea" id="RHEA-COMP:11369"/>
        <dbReference type="Rhea" id="RHEA-COMP:11370"/>
        <dbReference type="ChEBI" id="CHEBI:15378"/>
        <dbReference type="ChEBI" id="CHEBI:57856"/>
        <dbReference type="ChEBI" id="CHEBI:59789"/>
        <dbReference type="ChEBI" id="CHEBI:85452"/>
        <dbReference type="ChEBI" id="CHEBI:85454"/>
        <dbReference type="EC" id="2.1.1.37"/>
    </reaction>
</comment>
<dbReference type="InterPro" id="IPR001525">
    <property type="entry name" value="C5_MeTfrase"/>
</dbReference>
<keyword evidence="12" id="KW-1185">Reference proteome</keyword>
<evidence type="ECO:0000256" key="6">
    <source>
        <dbReference type="PROSITE-ProRule" id="PRU01016"/>
    </source>
</evidence>
<reference evidence="10 12" key="1">
    <citation type="journal article" date="2018" name="Front. Microbiol.">
        <title>Genome-Based Analysis Reveals the Taxonomy and Diversity of the Family Idiomarinaceae.</title>
        <authorList>
            <person name="Liu Y."/>
            <person name="Lai Q."/>
            <person name="Shao Z."/>
        </authorList>
    </citation>
    <scope>NUCLEOTIDE SEQUENCE [LARGE SCALE GENOMIC DNA]</scope>
    <source>
        <strain evidence="10 12">CF12-14</strain>
    </source>
</reference>
<accession>A0A327X1N6</accession>
<sequence length="458" mass="51973">MNQSLVEPKVERTAAIRKCQSERRKRLKTLTIEVDKETHAKIKMLAEMKQTTLQALISNNLKSMVDASSDFPPRPWSVFDSLRDESECKRTHVSLFSGCGGVDLGFRQAGFRTVFSNDIDPDACSTYRANLGEIVNGDIHTITPPKLTEKLDVLTAGFPCQPFSNAGSRKGTKDERGTLYQTALKFIEELKPRAVVFENVRGLLSFKTEEKLLIEEICEHLDSLGYDVVFSLVDASKHNVPQKRLRVFIVGIERNENRGKFSFPAAVERDDLSLKHTILDLEPNALNQSELMQLNPQAISIGSMVPEGGSWKSIPYEKLPERLKKIADNMRKYRWPNFYRRFHRDEIAGTITAAFKPENAGVWHPIEQRVFSVREIARIQSFPDWFGFEGKSIKSKYQQIGNAVPPRLAYELALQINKCLSGEDIQSETDSLTFEQFVNTGKPLRACDRDVVFSPKKI</sequence>
<reference evidence="9 11" key="2">
    <citation type="submission" date="2018-06" db="EMBL/GenBank/DDBJ databases">
        <title>Genomic Encyclopedia of Type Strains, Phase III (KMG-III): the genomes of soil and plant-associated and newly described type strains.</title>
        <authorList>
            <person name="Whitman W."/>
        </authorList>
    </citation>
    <scope>NUCLEOTIDE SEQUENCE [LARGE SCALE GENOMIC DNA]</scope>
    <source>
        <strain evidence="9 11">CGMCC 1.15366</strain>
    </source>
</reference>
<evidence type="ECO:0000256" key="4">
    <source>
        <dbReference type="ARBA" id="ARBA00022747"/>
    </source>
</evidence>
<comment type="caution">
    <text evidence="9">The sequence shown here is derived from an EMBL/GenBank/DDBJ whole genome shotgun (WGS) entry which is preliminary data.</text>
</comment>
<dbReference type="EMBL" id="PIPK01000005">
    <property type="protein sequence ID" value="RUO24725.1"/>
    <property type="molecule type" value="Genomic_DNA"/>
</dbReference>
<dbReference type="NCBIfam" id="TIGR00675">
    <property type="entry name" value="dcm"/>
    <property type="match status" value="1"/>
</dbReference>
<evidence type="ECO:0000313" key="10">
    <source>
        <dbReference type="EMBL" id="RUO24725.1"/>
    </source>
</evidence>
<dbReference type="Proteomes" id="UP000287865">
    <property type="component" value="Unassembled WGS sequence"/>
</dbReference>
<evidence type="ECO:0000256" key="1">
    <source>
        <dbReference type="ARBA" id="ARBA00022603"/>
    </source>
</evidence>
<dbReference type="OrthoDB" id="9813719at2"/>
<dbReference type="PRINTS" id="PR00105">
    <property type="entry name" value="C5METTRFRASE"/>
</dbReference>
<dbReference type="GO" id="GO:0032259">
    <property type="term" value="P:methylation"/>
    <property type="evidence" value="ECO:0007669"/>
    <property type="project" value="UniProtKB-KW"/>
</dbReference>
<proteinExistence type="inferred from homology"/>
<evidence type="ECO:0000256" key="2">
    <source>
        <dbReference type="ARBA" id="ARBA00022679"/>
    </source>
</evidence>
<keyword evidence="1 6" id="KW-0489">Methyltransferase</keyword>
<dbReference type="PANTHER" id="PTHR10629:SF52">
    <property type="entry name" value="DNA (CYTOSINE-5)-METHYLTRANSFERASE 1"/>
    <property type="match status" value="1"/>
</dbReference>
<keyword evidence="3 6" id="KW-0949">S-adenosyl-L-methionine</keyword>
<evidence type="ECO:0000256" key="3">
    <source>
        <dbReference type="ARBA" id="ARBA00022691"/>
    </source>
</evidence>
<dbReference type="Pfam" id="PF00145">
    <property type="entry name" value="DNA_methylase"/>
    <property type="match status" value="1"/>
</dbReference>
<dbReference type="GO" id="GO:0009307">
    <property type="term" value="P:DNA restriction-modification system"/>
    <property type="evidence" value="ECO:0007669"/>
    <property type="project" value="UniProtKB-KW"/>
</dbReference>
<dbReference type="InterPro" id="IPR031303">
    <property type="entry name" value="C5_meth_CS"/>
</dbReference>
<dbReference type="AlphaFoldDB" id="A0A327X1N6"/>